<comment type="caution">
    <text evidence="1">The sequence shown here is derived from an EMBL/GenBank/DDBJ whole genome shotgun (WGS) entry which is preliminary data.</text>
</comment>
<organism evidence="1 2">
    <name type="scientific">Streptomyces avidinii</name>
    <dbReference type="NCBI Taxonomy" id="1895"/>
    <lineage>
        <taxon>Bacteria</taxon>
        <taxon>Bacillati</taxon>
        <taxon>Actinomycetota</taxon>
        <taxon>Actinomycetes</taxon>
        <taxon>Kitasatosporales</taxon>
        <taxon>Streptomycetaceae</taxon>
        <taxon>Streptomyces</taxon>
    </lineage>
</organism>
<dbReference type="Proteomes" id="UP001519310">
    <property type="component" value="Unassembled WGS sequence"/>
</dbReference>
<evidence type="ECO:0000313" key="1">
    <source>
        <dbReference type="EMBL" id="MBP2035468.1"/>
    </source>
</evidence>
<accession>A0ABS4KZN6</accession>
<sequence>MLAVFLTGCGASGARVDGARDAGRAFEQALASRNYGTACDLLAPETRAQLEEDEKQACAKALEGQELPVSGAVNGAEVYGRQALVRADGETLFLSQFTGGWRVVAAGCTPLEDKPYRCVVKGG</sequence>
<proteinExistence type="predicted"/>
<evidence type="ECO:0000313" key="2">
    <source>
        <dbReference type="Proteomes" id="UP001519310"/>
    </source>
</evidence>
<dbReference type="RefSeq" id="WP_229920363.1">
    <property type="nucleotide sequence ID" value="NZ_BMVL01000005.1"/>
</dbReference>
<protein>
    <recommendedName>
        <fullName evidence="3">Subtilisin inhibitor-like</fullName>
    </recommendedName>
</protein>
<dbReference type="EMBL" id="JAGGLQ010000002">
    <property type="protein sequence ID" value="MBP2035468.1"/>
    <property type="molecule type" value="Genomic_DNA"/>
</dbReference>
<gene>
    <name evidence="1" type="ORF">J2Z77_001255</name>
</gene>
<name>A0ABS4KZN6_STRAV</name>
<reference evidence="1 2" key="1">
    <citation type="submission" date="2021-03" db="EMBL/GenBank/DDBJ databases">
        <title>Genomic Encyclopedia of Type Strains, Phase IV (KMG-IV): sequencing the most valuable type-strain genomes for metagenomic binning, comparative biology and taxonomic classification.</title>
        <authorList>
            <person name="Goeker M."/>
        </authorList>
    </citation>
    <scope>NUCLEOTIDE SEQUENCE [LARGE SCALE GENOMIC DNA]</scope>
    <source>
        <strain evidence="1 2">DSM 40526</strain>
    </source>
</reference>
<keyword evidence="2" id="KW-1185">Reference proteome</keyword>
<evidence type="ECO:0008006" key="3">
    <source>
        <dbReference type="Google" id="ProtNLM"/>
    </source>
</evidence>